<evidence type="ECO:0000256" key="15">
    <source>
        <dbReference type="ARBA" id="ARBA00023228"/>
    </source>
</evidence>
<evidence type="ECO:0000256" key="23">
    <source>
        <dbReference type="PROSITE-ProRule" id="PRU00740"/>
    </source>
</evidence>
<comment type="caution">
    <text evidence="28">The sequence shown here is derived from an EMBL/GenBank/DDBJ whole genome shotgun (WGS) entry which is preliminary data.</text>
</comment>
<evidence type="ECO:0000256" key="4">
    <source>
        <dbReference type="ARBA" id="ARBA00004279"/>
    </source>
</evidence>
<evidence type="ECO:0000256" key="5">
    <source>
        <dbReference type="ARBA" id="ARBA00009644"/>
    </source>
</evidence>
<organism evidence="28 29">
    <name type="scientific">Ranatra chinensis</name>
    <dbReference type="NCBI Taxonomy" id="642074"/>
    <lineage>
        <taxon>Eukaryota</taxon>
        <taxon>Metazoa</taxon>
        <taxon>Ecdysozoa</taxon>
        <taxon>Arthropoda</taxon>
        <taxon>Hexapoda</taxon>
        <taxon>Insecta</taxon>
        <taxon>Pterygota</taxon>
        <taxon>Neoptera</taxon>
        <taxon>Paraneoptera</taxon>
        <taxon>Hemiptera</taxon>
        <taxon>Heteroptera</taxon>
        <taxon>Panheteroptera</taxon>
        <taxon>Nepomorpha</taxon>
        <taxon>Nepidae</taxon>
        <taxon>Ranatrinae</taxon>
        <taxon>Ranatra</taxon>
    </lineage>
</organism>
<dbReference type="InterPro" id="IPR048528">
    <property type="entry name" value="Lamp2-like_luminal"/>
</dbReference>
<dbReference type="GO" id="GO:0005886">
    <property type="term" value="C:plasma membrane"/>
    <property type="evidence" value="ECO:0007669"/>
    <property type="project" value="UniProtKB-SubCell"/>
</dbReference>
<dbReference type="PRINTS" id="PR01217">
    <property type="entry name" value="PRICHEXTENSN"/>
</dbReference>
<keyword evidence="29" id="KW-1185">Reference proteome</keyword>
<evidence type="ECO:0000256" key="12">
    <source>
        <dbReference type="ARBA" id="ARBA00023136"/>
    </source>
</evidence>
<feature type="compositionally biased region" description="Low complexity" evidence="24">
    <location>
        <begin position="331"/>
        <end position="353"/>
    </location>
</feature>
<evidence type="ECO:0000256" key="14">
    <source>
        <dbReference type="ARBA" id="ARBA00023180"/>
    </source>
</evidence>
<name>A0ABD0Y8Z9_9HEMI</name>
<dbReference type="EMBL" id="JBFDAA010000011">
    <property type="protein sequence ID" value="KAL1123828.1"/>
    <property type="molecule type" value="Genomic_DNA"/>
</dbReference>
<keyword evidence="9" id="KW-0967">Endosome</keyword>
<evidence type="ECO:0000256" key="6">
    <source>
        <dbReference type="ARBA" id="ARBA00022475"/>
    </source>
</evidence>
<dbReference type="Pfam" id="PF21222">
    <property type="entry name" value="Lamp2_2nd"/>
    <property type="match status" value="1"/>
</dbReference>
<feature type="region of interest" description="Disordered" evidence="24">
    <location>
        <begin position="266"/>
        <end position="403"/>
    </location>
</feature>
<keyword evidence="16" id="KW-0966">Cell projection</keyword>
<keyword evidence="17" id="KW-0968">Cytoplasmic vesicle</keyword>
<dbReference type="Gene3D" id="2.40.160.110">
    <property type="match status" value="1"/>
</dbReference>
<feature type="domain" description="Lysosome-associated membrane glycoprotein 2-like luminal" evidence="26">
    <location>
        <begin position="404"/>
        <end position="489"/>
    </location>
</feature>
<comment type="subcellular location">
    <subcellularLocation>
        <location evidence="4">Cell projection</location>
        <location evidence="4">Dendrite</location>
    </subcellularLocation>
    <subcellularLocation>
        <location evidence="20">Cell projection</location>
        <location evidence="20">Growth cone membrane</location>
        <topology evidence="20">Single-pass type I membrane protein</topology>
    </subcellularLocation>
    <subcellularLocation>
        <location evidence="18">Cytoplasmic vesicle</location>
        <location evidence="18">Secretory vesicle</location>
        <location evidence="18">Synaptic vesicle membrane</location>
        <topology evidence="18">Single-pass type I membrane protein</topology>
    </subcellularLocation>
    <subcellularLocation>
        <location evidence="2">Early endosome membrane</location>
        <topology evidence="2">Single-pass type I membrane protein</topology>
    </subcellularLocation>
    <subcellularLocation>
        <location evidence="1">Endoplasmic reticulum-Golgi intermediate compartment membrane</location>
        <topology evidence="1">Single-pass type I membrane protein</topology>
    </subcellularLocation>
    <subcellularLocation>
        <location evidence="23">Membrane</location>
        <topology evidence="23">Single-pass type I membrane protein</topology>
    </subcellularLocation>
    <subcellularLocation>
        <location evidence="3">Recycling endosome</location>
    </subcellularLocation>
</comment>
<evidence type="ECO:0000256" key="1">
    <source>
        <dbReference type="ARBA" id="ARBA00004151"/>
    </source>
</evidence>
<evidence type="ECO:0000313" key="29">
    <source>
        <dbReference type="Proteomes" id="UP001558652"/>
    </source>
</evidence>
<gene>
    <name evidence="28" type="ORF">AAG570_001599</name>
</gene>
<evidence type="ECO:0000256" key="3">
    <source>
        <dbReference type="ARBA" id="ARBA00004172"/>
    </source>
</evidence>
<comment type="similarity">
    <text evidence="5 23">Belongs to the LAMP family.</text>
</comment>
<dbReference type="GO" id="GO:0005764">
    <property type="term" value="C:lysosome"/>
    <property type="evidence" value="ECO:0007669"/>
    <property type="project" value="UniProtKB-ARBA"/>
</dbReference>
<feature type="domain" description="Lysosome-associated membrane glycoprotein 2-like transmembrane" evidence="27">
    <location>
        <begin position="620"/>
        <end position="651"/>
    </location>
</feature>
<protein>
    <recommendedName>
        <fullName evidence="21">Lysosome-associated membrane glycoprotein 5</fullName>
    </recommendedName>
    <alternativeName>
        <fullName evidence="22">Lysosome-associated membrane protein 5</fullName>
    </alternativeName>
</protein>
<evidence type="ECO:0000256" key="19">
    <source>
        <dbReference type="ARBA" id="ARBA00053950"/>
    </source>
</evidence>
<proteinExistence type="inferred from homology"/>
<dbReference type="PROSITE" id="PS51407">
    <property type="entry name" value="LAMP_3"/>
    <property type="match status" value="1"/>
</dbReference>
<dbReference type="Proteomes" id="UP001558652">
    <property type="component" value="Unassembled WGS sequence"/>
</dbReference>
<comment type="function">
    <text evidence="19">Plays a role in short-term synaptic plasticity in a subset of GABAergic neurons in the brain.</text>
</comment>
<accession>A0ABD0Y8Z9</accession>
<dbReference type="GO" id="GO:0010008">
    <property type="term" value="C:endosome membrane"/>
    <property type="evidence" value="ECO:0007669"/>
    <property type="project" value="UniProtKB-SubCell"/>
</dbReference>
<keyword evidence="11" id="KW-0770">Synapse</keyword>
<keyword evidence="15" id="KW-0458">Lysosome</keyword>
<evidence type="ECO:0000256" key="11">
    <source>
        <dbReference type="ARBA" id="ARBA00023018"/>
    </source>
</evidence>
<evidence type="ECO:0000256" key="21">
    <source>
        <dbReference type="ARBA" id="ARBA00074379"/>
    </source>
</evidence>
<dbReference type="AlphaFoldDB" id="A0ABD0Y8Z9"/>
<evidence type="ECO:0000256" key="13">
    <source>
        <dbReference type="ARBA" id="ARBA00023157"/>
    </source>
</evidence>
<evidence type="ECO:0000256" key="18">
    <source>
        <dbReference type="ARBA" id="ARBA00029428"/>
    </source>
</evidence>
<keyword evidence="14" id="KW-0325">Glycoprotein</keyword>
<evidence type="ECO:0000256" key="16">
    <source>
        <dbReference type="ARBA" id="ARBA00023273"/>
    </source>
</evidence>
<keyword evidence="7 23" id="KW-0812">Transmembrane</keyword>
<evidence type="ECO:0000256" key="22">
    <source>
        <dbReference type="ARBA" id="ARBA00076257"/>
    </source>
</evidence>
<keyword evidence="6" id="KW-1003">Cell membrane</keyword>
<evidence type="ECO:0000256" key="7">
    <source>
        <dbReference type="ARBA" id="ARBA00022692"/>
    </source>
</evidence>
<reference evidence="28 29" key="1">
    <citation type="submission" date="2024-07" db="EMBL/GenBank/DDBJ databases">
        <title>Chromosome-level genome assembly of the water stick insect Ranatra chinensis (Heteroptera: Nepidae).</title>
        <authorList>
            <person name="Liu X."/>
        </authorList>
    </citation>
    <scope>NUCLEOTIDE SEQUENCE [LARGE SCALE GENOMIC DNA]</scope>
    <source>
        <strain evidence="28">Cailab_2021Rc</strain>
        <tissue evidence="28">Muscle</tissue>
    </source>
</reference>
<evidence type="ECO:0000256" key="20">
    <source>
        <dbReference type="ARBA" id="ARBA00060492"/>
    </source>
</evidence>
<dbReference type="InterPro" id="IPR018134">
    <property type="entry name" value="LAMP_CS"/>
</dbReference>
<sequence length="654" mass="69869">MGGPSAVLVSVIDYHAIVPGLDSLRANHAALKDVGLGISPLSVLTIRECLQWVASLDKLFASLLCGGMLCNGLQGPPPPSGSTKAAPPCEITYHNWRNSLCLVLTHFVAEGRRCPDRATRVWLAFAIAVPKDQGILNVRGGSKGMGTSSLFRKLKCKRVKYNFVKGKFVFAIETQSFQSSVRGKVVRLYTSISPGPPRWPPLLVQTMTIKPPLPLRYRSVGVQSKKGMLIIWPVSPQRLLVEYPRPTQGSAIGDSDGVLVSVCDYHAEGPGFDSPRDAPPPPSDQSIVAADKPQEGHEMPRPTTSTSTTTTTTEEPTITPPKPPHPPKPTPTSSTTTPAPSTTTPAPSTTTPAPTTPTPAPTTPTPAPTTPTPAPTSPTPAPSTPTPAPAPTPSPAPHNDIPWVVKDGNQTCILANMDIHFNVPYNTTANKTAVAQVVVPKNATASGHCNAALQVLHLTWGANYVQFTFASNKTTKRYWVSSVMANLTADPAHFPNSTDDVVVRMSDHCAKGPGFDSPRDQSRLKARLTSGPSVCSLTACVDYQTKLFVLTHTDKAFSTSMNKSYSCPVTQELKMTLQPTNTTGPLLAFNSMHFDAFHTGEKTEFAAAEQCETGQSPDIVPIVVGCVLAALVVLVLVGYLIGRRRSQARGYLSM</sequence>
<evidence type="ECO:0000256" key="17">
    <source>
        <dbReference type="ARBA" id="ARBA00023329"/>
    </source>
</evidence>
<evidence type="ECO:0000256" key="8">
    <source>
        <dbReference type="ARBA" id="ARBA00022729"/>
    </source>
</evidence>
<keyword evidence="12 23" id="KW-0472">Membrane</keyword>
<feature type="transmembrane region" description="Helical" evidence="25">
    <location>
        <begin position="619"/>
        <end position="641"/>
    </location>
</feature>
<dbReference type="InterPro" id="IPR048524">
    <property type="entry name" value="Lamp2-like_TM"/>
</dbReference>
<evidence type="ECO:0000256" key="25">
    <source>
        <dbReference type="SAM" id="Phobius"/>
    </source>
</evidence>
<keyword evidence="10 25" id="KW-1133">Transmembrane helix</keyword>
<comment type="caution">
    <text evidence="23">Lacks conserved residue(s) required for the propagation of feature annotation.</text>
</comment>
<evidence type="ECO:0000256" key="10">
    <source>
        <dbReference type="ARBA" id="ARBA00022989"/>
    </source>
</evidence>
<evidence type="ECO:0000256" key="24">
    <source>
        <dbReference type="SAM" id="MobiDB-lite"/>
    </source>
</evidence>
<evidence type="ECO:0000259" key="26">
    <source>
        <dbReference type="Pfam" id="PF01299"/>
    </source>
</evidence>
<evidence type="ECO:0000313" key="28">
    <source>
        <dbReference type="EMBL" id="KAL1123828.1"/>
    </source>
</evidence>
<feature type="compositionally biased region" description="Pro residues" evidence="24">
    <location>
        <begin position="354"/>
        <end position="396"/>
    </location>
</feature>
<evidence type="ECO:0000259" key="27">
    <source>
        <dbReference type="Pfam" id="PF21222"/>
    </source>
</evidence>
<keyword evidence="13" id="KW-1015">Disulfide bond</keyword>
<dbReference type="PANTHER" id="PTHR11506">
    <property type="entry name" value="LYSOSOME-ASSOCIATED MEMBRANE GLYCOPROTEIN"/>
    <property type="match status" value="1"/>
</dbReference>
<dbReference type="PROSITE" id="PS00310">
    <property type="entry name" value="LAMP_1"/>
    <property type="match status" value="1"/>
</dbReference>
<feature type="compositionally biased region" description="Low complexity" evidence="24">
    <location>
        <begin position="302"/>
        <end position="317"/>
    </location>
</feature>
<dbReference type="InterPro" id="IPR002000">
    <property type="entry name" value="Lysosome-assoc_membr_glycop"/>
</dbReference>
<dbReference type="Pfam" id="PF01299">
    <property type="entry name" value="Lamp2-like_luminal"/>
    <property type="match status" value="1"/>
</dbReference>
<keyword evidence="8" id="KW-0732">Signal</keyword>
<evidence type="ECO:0000256" key="2">
    <source>
        <dbReference type="ARBA" id="ARBA00004158"/>
    </source>
</evidence>
<evidence type="ECO:0000256" key="9">
    <source>
        <dbReference type="ARBA" id="ARBA00022753"/>
    </source>
</evidence>
<dbReference type="PANTHER" id="PTHR11506:SF35">
    <property type="entry name" value="LYSOSOME-ASSOCIATED MEMBRANE GLYCOPROTEIN 5"/>
    <property type="match status" value="1"/>
</dbReference>
<feature type="compositionally biased region" description="Pro residues" evidence="24">
    <location>
        <begin position="318"/>
        <end position="330"/>
    </location>
</feature>